<dbReference type="PANTHER" id="PTHR43386:SF25">
    <property type="entry name" value="PEPTIDE ABC TRANSPORTER PERMEASE PROTEIN"/>
    <property type="match status" value="1"/>
</dbReference>
<dbReference type="Gene3D" id="1.10.3720.10">
    <property type="entry name" value="MetI-like"/>
    <property type="match status" value="1"/>
</dbReference>
<organism evidence="10 11">
    <name type="scientific">Amycolatopsis minnesotensis</name>
    <dbReference type="NCBI Taxonomy" id="337894"/>
    <lineage>
        <taxon>Bacteria</taxon>
        <taxon>Bacillati</taxon>
        <taxon>Actinomycetota</taxon>
        <taxon>Actinomycetes</taxon>
        <taxon>Pseudonocardiales</taxon>
        <taxon>Pseudonocardiaceae</taxon>
        <taxon>Amycolatopsis</taxon>
    </lineage>
</organism>
<feature type="signal peptide" evidence="8">
    <location>
        <begin position="1"/>
        <end position="18"/>
    </location>
</feature>
<dbReference type="Pfam" id="PF00528">
    <property type="entry name" value="BPD_transp_1"/>
    <property type="match status" value="1"/>
</dbReference>
<keyword evidence="4 7" id="KW-0812">Transmembrane</keyword>
<dbReference type="EMBL" id="BAAANN010000011">
    <property type="protein sequence ID" value="GAA1959015.1"/>
    <property type="molecule type" value="Genomic_DNA"/>
</dbReference>
<feature type="transmembrane region" description="Helical" evidence="7">
    <location>
        <begin position="230"/>
        <end position="249"/>
    </location>
</feature>
<feature type="transmembrane region" description="Helical" evidence="7">
    <location>
        <begin position="129"/>
        <end position="149"/>
    </location>
</feature>
<dbReference type="InterPro" id="IPR035906">
    <property type="entry name" value="MetI-like_sf"/>
</dbReference>
<dbReference type="Proteomes" id="UP001501116">
    <property type="component" value="Unassembled WGS sequence"/>
</dbReference>
<name>A0ABP5CCH9_9PSEU</name>
<protein>
    <submittedName>
        <fullName evidence="10">ABC transporter permease</fullName>
    </submittedName>
</protein>
<evidence type="ECO:0000256" key="5">
    <source>
        <dbReference type="ARBA" id="ARBA00022989"/>
    </source>
</evidence>
<proteinExistence type="inferred from homology"/>
<keyword evidence="8" id="KW-0732">Signal</keyword>
<dbReference type="PANTHER" id="PTHR43386">
    <property type="entry name" value="OLIGOPEPTIDE TRANSPORT SYSTEM PERMEASE PROTEIN APPC"/>
    <property type="match status" value="1"/>
</dbReference>
<keyword evidence="6 7" id="KW-0472">Membrane</keyword>
<keyword evidence="2 7" id="KW-0813">Transport</keyword>
<dbReference type="InterPro" id="IPR050366">
    <property type="entry name" value="BP-dependent_transpt_permease"/>
</dbReference>
<evidence type="ECO:0000256" key="6">
    <source>
        <dbReference type="ARBA" id="ARBA00023136"/>
    </source>
</evidence>
<keyword evidence="3" id="KW-1003">Cell membrane</keyword>
<dbReference type="PROSITE" id="PS50928">
    <property type="entry name" value="ABC_TM1"/>
    <property type="match status" value="1"/>
</dbReference>
<feature type="transmembrane region" description="Helical" evidence="7">
    <location>
        <begin position="64"/>
        <end position="88"/>
    </location>
</feature>
<evidence type="ECO:0000256" key="8">
    <source>
        <dbReference type="SAM" id="SignalP"/>
    </source>
</evidence>
<comment type="caution">
    <text evidence="10">The sequence shown here is derived from an EMBL/GenBank/DDBJ whole genome shotgun (WGS) entry which is preliminary data.</text>
</comment>
<comment type="similarity">
    <text evidence="7">Belongs to the binding-protein-dependent transport system permease family.</text>
</comment>
<evidence type="ECO:0000313" key="11">
    <source>
        <dbReference type="Proteomes" id="UP001501116"/>
    </source>
</evidence>
<evidence type="ECO:0000259" key="9">
    <source>
        <dbReference type="PROSITE" id="PS50928"/>
    </source>
</evidence>
<feature type="transmembrane region" description="Helical" evidence="7">
    <location>
        <begin position="192"/>
        <end position="210"/>
    </location>
</feature>
<evidence type="ECO:0000256" key="1">
    <source>
        <dbReference type="ARBA" id="ARBA00004651"/>
    </source>
</evidence>
<keyword evidence="5 7" id="KW-1133">Transmembrane helix</keyword>
<dbReference type="InterPro" id="IPR000515">
    <property type="entry name" value="MetI-like"/>
</dbReference>
<evidence type="ECO:0000313" key="10">
    <source>
        <dbReference type="EMBL" id="GAA1959015.1"/>
    </source>
</evidence>
<dbReference type="SUPFAM" id="SSF161098">
    <property type="entry name" value="MetI-like"/>
    <property type="match status" value="1"/>
</dbReference>
<dbReference type="RefSeq" id="WP_344418360.1">
    <property type="nucleotide sequence ID" value="NZ_BAAANN010000011.1"/>
</dbReference>
<evidence type="ECO:0000256" key="7">
    <source>
        <dbReference type="RuleBase" id="RU363032"/>
    </source>
</evidence>
<feature type="transmembrane region" description="Helical" evidence="7">
    <location>
        <begin position="100"/>
        <end position="123"/>
    </location>
</feature>
<feature type="chain" id="PRO_5046806679" evidence="8">
    <location>
        <begin position="19"/>
        <end position="262"/>
    </location>
</feature>
<reference evidence="11" key="1">
    <citation type="journal article" date="2019" name="Int. J. Syst. Evol. Microbiol.">
        <title>The Global Catalogue of Microorganisms (GCM) 10K type strain sequencing project: providing services to taxonomists for standard genome sequencing and annotation.</title>
        <authorList>
            <consortium name="The Broad Institute Genomics Platform"/>
            <consortium name="The Broad Institute Genome Sequencing Center for Infectious Disease"/>
            <person name="Wu L."/>
            <person name="Ma J."/>
        </authorList>
    </citation>
    <scope>NUCLEOTIDE SEQUENCE [LARGE SCALE GENOMIC DNA]</scope>
    <source>
        <strain evidence="11">JCM 14545</strain>
    </source>
</reference>
<dbReference type="CDD" id="cd06261">
    <property type="entry name" value="TM_PBP2"/>
    <property type="match status" value="1"/>
</dbReference>
<gene>
    <name evidence="10" type="ORF">GCM10009754_31790</name>
</gene>
<evidence type="ECO:0000256" key="2">
    <source>
        <dbReference type="ARBA" id="ARBA00022448"/>
    </source>
</evidence>
<accession>A0ABP5CCH9</accession>
<evidence type="ECO:0000256" key="4">
    <source>
        <dbReference type="ARBA" id="ARBA00022692"/>
    </source>
</evidence>
<keyword evidence="11" id="KW-1185">Reference proteome</keyword>
<evidence type="ECO:0000256" key="3">
    <source>
        <dbReference type="ARBA" id="ARBA00022475"/>
    </source>
</evidence>
<sequence length="262" mass="26351">MRNFLAVLGLLTAVLVFAGPELAPHAATTPVGLPYGPPTAATPFGTDQLGRDVLSRLLHGGRPLVLTSLAAAFAGAVLGATAGLVAALAGRGRRLLANVVLRPLDAIAAVPPILLLLLVLTALPDRTGLVLAVALAAAPLTARVTMAAATQVAGRAHVEAAVARGEGWTWLVCREVLPLISSTVLADAGMRFVTAVHLVAAAGFLGLGVSDADWGLMIVDALPGAALQPWALAVPVAGVAALAIGANLCSDRVVRRSRGLAG</sequence>
<feature type="domain" description="ABC transmembrane type-1" evidence="9">
    <location>
        <begin position="65"/>
        <end position="245"/>
    </location>
</feature>
<comment type="subcellular location">
    <subcellularLocation>
        <location evidence="1 7">Cell membrane</location>
        <topology evidence="1 7">Multi-pass membrane protein</topology>
    </subcellularLocation>
</comment>